<dbReference type="EMBL" id="MTEJ01000280">
    <property type="protein sequence ID" value="OQX05612.1"/>
    <property type="molecule type" value="Genomic_DNA"/>
</dbReference>
<dbReference type="Gene3D" id="3.30.300.20">
    <property type="match status" value="1"/>
</dbReference>
<comment type="subcellular location">
    <subcellularLocation>
        <location evidence="2">Cytoplasm</location>
    </subcellularLocation>
</comment>
<comment type="subunit">
    <text evidence="2">Monomer. Binds 30S ribosomal subunits, but not 50S ribosomal subunits or 70S ribosomes.</text>
</comment>
<dbReference type="InterPro" id="IPR020053">
    <property type="entry name" value="Ribosome-bd_factorA_CS"/>
</dbReference>
<evidence type="ECO:0000256" key="3">
    <source>
        <dbReference type="SAM" id="MobiDB-lite"/>
    </source>
</evidence>
<comment type="function">
    <text evidence="2">One of several proteins that assist in the late maturation steps of the functional core of the 30S ribosomal subunit. Associates with free 30S ribosomal subunits (but not with 30S subunits that are part of 70S ribosomes or polysomes). Required for efficient processing of 16S rRNA. May interact with the 5'-terminal helix region of 16S rRNA.</text>
</comment>
<dbReference type="NCBIfam" id="TIGR00082">
    <property type="entry name" value="rbfA"/>
    <property type="match status" value="1"/>
</dbReference>
<dbReference type="GO" id="GO:0030490">
    <property type="term" value="P:maturation of SSU-rRNA"/>
    <property type="evidence" value="ECO:0007669"/>
    <property type="project" value="UniProtKB-UniRule"/>
</dbReference>
<dbReference type="GO" id="GO:0005829">
    <property type="term" value="C:cytosol"/>
    <property type="evidence" value="ECO:0007669"/>
    <property type="project" value="TreeGrafter"/>
</dbReference>
<keyword evidence="1 2" id="KW-0690">Ribosome biogenesis</keyword>
<dbReference type="InterPro" id="IPR015946">
    <property type="entry name" value="KH_dom-like_a/b"/>
</dbReference>
<accession>A0A1Y1QH23</accession>
<dbReference type="HAMAP" id="MF_00003">
    <property type="entry name" value="RbfA"/>
    <property type="match status" value="1"/>
</dbReference>
<comment type="caution">
    <text evidence="4">The sequence shown here is derived from an EMBL/GenBank/DDBJ whole genome shotgun (WGS) entry which is preliminary data.</text>
</comment>
<reference evidence="4 5" key="1">
    <citation type="submission" date="2017-01" db="EMBL/GenBank/DDBJ databases">
        <title>Novel large sulfur bacteria in the metagenomes of groundwater-fed chemosynthetic microbial mats in the Lake Huron basin.</title>
        <authorList>
            <person name="Sharrar A.M."/>
            <person name="Flood B.E."/>
            <person name="Bailey J.V."/>
            <person name="Jones D.S."/>
            <person name="Biddanda B."/>
            <person name="Ruberg S.A."/>
            <person name="Marcus D.N."/>
            <person name="Dick G.J."/>
        </authorList>
    </citation>
    <scope>NUCLEOTIDE SEQUENCE [LARGE SCALE GENOMIC DNA]</scope>
    <source>
        <strain evidence="4">A8</strain>
    </source>
</reference>
<feature type="compositionally biased region" description="Acidic residues" evidence="3">
    <location>
        <begin position="126"/>
        <end position="137"/>
    </location>
</feature>
<sequence>MPQHSRPQGFARADRVGEQIRRDVAMLIRDRVKDPRVGMITVLDVEVSKDFAHAKVWFDALQADQGLEAQEALNHAAGFLRRELGHLLKLRMTPALHFFYDDTQSRGNALSALISKAIASDRHADEEDAATEIDDVDGVASTKGAAES</sequence>
<dbReference type="Pfam" id="PF02033">
    <property type="entry name" value="RBFA"/>
    <property type="match status" value="1"/>
</dbReference>
<dbReference type="InterPro" id="IPR023799">
    <property type="entry name" value="RbfA_dom_sf"/>
</dbReference>
<organism evidence="4 5">
    <name type="scientific">Thiothrix lacustris</name>
    <dbReference type="NCBI Taxonomy" id="525917"/>
    <lineage>
        <taxon>Bacteria</taxon>
        <taxon>Pseudomonadati</taxon>
        <taxon>Pseudomonadota</taxon>
        <taxon>Gammaproteobacteria</taxon>
        <taxon>Thiotrichales</taxon>
        <taxon>Thiotrichaceae</taxon>
        <taxon>Thiothrix</taxon>
    </lineage>
</organism>
<dbReference type="InterPro" id="IPR000238">
    <property type="entry name" value="RbfA"/>
</dbReference>
<evidence type="ECO:0000313" key="5">
    <source>
        <dbReference type="Proteomes" id="UP000192491"/>
    </source>
</evidence>
<gene>
    <name evidence="2" type="primary">rbfA</name>
    <name evidence="4" type="ORF">BWK73_33185</name>
</gene>
<dbReference type="SUPFAM" id="SSF89919">
    <property type="entry name" value="Ribosome-binding factor A, RbfA"/>
    <property type="match status" value="1"/>
</dbReference>
<dbReference type="PANTHER" id="PTHR33515:SF1">
    <property type="entry name" value="RIBOSOME-BINDING FACTOR A, CHLOROPLASTIC-RELATED"/>
    <property type="match status" value="1"/>
</dbReference>
<dbReference type="PANTHER" id="PTHR33515">
    <property type="entry name" value="RIBOSOME-BINDING FACTOR A, CHLOROPLASTIC-RELATED"/>
    <property type="match status" value="1"/>
</dbReference>
<dbReference type="Proteomes" id="UP000192491">
    <property type="component" value="Unassembled WGS sequence"/>
</dbReference>
<evidence type="ECO:0000256" key="1">
    <source>
        <dbReference type="ARBA" id="ARBA00022517"/>
    </source>
</evidence>
<protein>
    <recommendedName>
        <fullName evidence="2">Ribosome-binding factor A</fullName>
    </recommendedName>
</protein>
<feature type="region of interest" description="Disordered" evidence="3">
    <location>
        <begin position="122"/>
        <end position="148"/>
    </location>
</feature>
<comment type="similarity">
    <text evidence="2">Belongs to the RbfA family.</text>
</comment>
<keyword evidence="2" id="KW-0963">Cytoplasm</keyword>
<dbReference type="STRING" id="1123401.GCA_000621325_00897"/>
<dbReference type="GO" id="GO:0043024">
    <property type="term" value="F:ribosomal small subunit binding"/>
    <property type="evidence" value="ECO:0007669"/>
    <property type="project" value="TreeGrafter"/>
</dbReference>
<name>A0A1Y1QH23_9GAMM</name>
<proteinExistence type="inferred from homology"/>
<evidence type="ECO:0000313" key="4">
    <source>
        <dbReference type="EMBL" id="OQX05612.1"/>
    </source>
</evidence>
<dbReference type="PROSITE" id="PS01319">
    <property type="entry name" value="RBFA"/>
    <property type="match status" value="1"/>
</dbReference>
<evidence type="ECO:0000256" key="2">
    <source>
        <dbReference type="HAMAP-Rule" id="MF_00003"/>
    </source>
</evidence>
<dbReference type="AlphaFoldDB" id="A0A1Y1QH23"/>